<dbReference type="EMBL" id="CP060712">
    <property type="protein sequence ID" value="QNN50280.1"/>
    <property type="molecule type" value="Genomic_DNA"/>
</dbReference>
<dbReference type="SUPFAM" id="SSF54197">
    <property type="entry name" value="HIT-like"/>
    <property type="match status" value="1"/>
</dbReference>
<dbReference type="InterPro" id="IPR001310">
    <property type="entry name" value="Histidine_triad_HIT"/>
</dbReference>
<name>A0A7G9R3V5_9MICO</name>
<accession>A0A7G9R3V5</accession>
<evidence type="ECO:0000313" key="5">
    <source>
        <dbReference type="EMBL" id="QNN50280.1"/>
    </source>
</evidence>
<reference evidence="5 6" key="1">
    <citation type="submission" date="2020-08" db="EMBL/GenBank/DDBJ databases">
        <title>Genome sequence of Phycicoccus endophyticus JCM 31784T.</title>
        <authorList>
            <person name="Hyun D.-W."/>
            <person name="Bae J.-W."/>
        </authorList>
    </citation>
    <scope>NUCLEOTIDE SEQUENCE [LARGE SCALE GENOMIC DNA]</scope>
    <source>
        <strain evidence="5 6">JCM 31784</strain>
    </source>
</reference>
<dbReference type="InterPro" id="IPR036265">
    <property type="entry name" value="HIT-like_sf"/>
</dbReference>
<evidence type="ECO:0000256" key="2">
    <source>
        <dbReference type="PIRSR" id="PIRSR601310-3"/>
    </source>
</evidence>
<keyword evidence="6" id="KW-1185">Reference proteome</keyword>
<dbReference type="RefSeq" id="WP_166097710.1">
    <property type="nucleotide sequence ID" value="NZ_BMMY01000001.1"/>
</dbReference>
<feature type="active site" description="Tele-AMP-histidine intermediate" evidence="1">
    <location>
        <position position="102"/>
    </location>
</feature>
<dbReference type="PROSITE" id="PS51084">
    <property type="entry name" value="HIT_2"/>
    <property type="match status" value="1"/>
</dbReference>
<dbReference type="AlphaFoldDB" id="A0A7G9R3V5"/>
<evidence type="ECO:0000313" key="6">
    <source>
        <dbReference type="Proteomes" id="UP000515976"/>
    </source>
</evidence>
<dbReference type="KEGG" id="pei:H9L10_04375"/>
<evidence type="ECO:0000256" key="1">
    <source>
        <dbReference type="PIRSR" id="PIRSR601310-1"/>
    </source>
</evidence>
<dbReference type="PRINTS" id="PR00332">
    <property type="entry name" value="HISTRIAD"/>
</dbReference>
<feature type="domain" description="HIT" evidence="4">
    <location>
        <begin position="9"/>
        <end position="116"/>
    </location>
</feature>
<gene>
    <name evidence="5" type="ORF">H9L10_04375</name>
</gene>
<feature type="short sequence motif" description="Histidine triad motif" evidence="2 3">
    <location>
        <begin position="100"/>
        <end position="104"/>
    </location>
</feature>
<dbReference type="GO" id="GO:0003824">
    <property type="term" value="F:catalytic activity"/>
    <property type="evidence" value="ECO:0007669"/>
    <property type="project" value="InterPro"/>
</dbReference>
<dbReference type="InterPro" id="IPR011146">
    <property type="entry name" value="HIT-like"/>
</dbReference>
<evidence type="ECO:0000256" key="3">
    <source>
        <dbReference type="PROSITE-ProRule" id="PRU00464"/>
    </source>
</evidence>
<dbReference type="Proteomes" id="UP000515976">
    <property type="component" value="Chromosome"/>
</dbReference>
<protein>
    <submittedName>
        <fullName evidence="5">HIT domain-containing protein</fullName>
    </submittedName>
</protein>
<sequence length="116" mass="12292">MSEPSEDCVFCTIAAGGIPADVLASSEHSVAFRDLDPQAPTHVLVIPRRHVANLGELADHPAELADAVVLARLVATQEGLEDGYRLVANTGARAQQSVFHAHLHVLGGRDLTWPPG</sequence>
<dbReference type="PANTHER" id="PTHR23089">
    <property type="entry name" value="HISTIDINE TRIAD HIT PROTEIN"/>
    <property type="match status" value="1"/>
</dbReference>
<dbReference type="Pfam" id="PF01230">
    <property type="entry name" value="HIT"/>
    <property type="match status" value="1"/>
</dbReference>
<evidence type="ECO:0000259" key="4">
    <source>
        <dbReference type="PROSITE" id="PS51084"/>
    </source>
</evidence>
<dbReference type="Gene3D" id="3.30.428.10">
    <property type="entry name" value="HIT-like"/>
    <property type="match status" value="1"/>
</dbReference>
<organism evidence="5 6">
    <name type="scientific">Phycicoccus endophyticus</name>
    <dbReference type="NCBI Taxonomy" id="1690220"/>
    <lineage>
        <taxon>Bacteria</taxon>
        <taxon>Bacillati</taxon>
        <taxon>Actinomycetota</taxon>
        <taxon>Actinomycetes</taxon>
        <taxon>Micrococcales</taxon>
        <taxon>Intrasporangiaceae</taxon>
        <taxon>Phycicoccus</taxon>
    </lineage>
</organism>
<proteinExistence type="predicted"/>